<sequence length="124" mass="14028">MKFNWTMPKSLQPFYQKEIEDYKSCFIAGCTLEAWRHLERAHIIGQPYSIEHTAIHAKMLAFGIANRNIKEILGQIPRLLVGGIKSWAGTIPVGNTGRANVPAWRPMPIPKDLQAIIRQAHAKL</sequence>
<dbReference type="Proteomes" id="UP000240357">
    <property type="component" value="Unassembled WGS sequence"/>
</dbReference>
<dbReference type="InterPro" id="IPR022172">
    <property type="entry name" value="DUF3703"/>
</dbReference>
<organism evidence="1 2">
    <name type="scientific">Adhaeribacter arboris</name>
    <dbReference type="NCBI Taxonomy" id="2072846"/>
    <lineage>
        <taxon>Bacteria</taxon>
        <taxon>Pseudomonadati</taxon>
        <taxon>Bacteroidota</taxon>
        <taxon>Cytophagia</taxon>
        <taxon>Cytophagales</taxon>
        <taxon>Hymenobacteraceae</taxon>
        <taxon>Adhaeribacter</taxon>
    </lineage>
</organism>
<evidence type="ECO:0000313" key="1">
    <source>
        <dbReference type="EMBL" id="PSR56627.1"/>
    </source>
</evidence>
<comment type="caution">
    <text evidence="1">The sequence shown here is derived from an EMBL/GenBank/DDBJ whole genome shotgun (WGS) entry which is preliminary data.</text>
</comment>
<dbReference type="EMBL" id="PYFT01000001">
    <property type="protein sequence ID" value="PSR56627.1"/>
    <property type="molecule type" value="Genomic_DNA"/>
</dbReference>
<evidence type="ECO:0008006" key="3">
    <source>
        <dbReference type="Google" id="ProtNLM"/>
    </source>
</evidence>
<keyword evidence="2" id="KW-1185">Reference proteome</keyword>
<gene>
    <name evidence="1" type="ORF">AHMF7605_25595</name>
</gene>
<dbReference type="OrthoDB" id="9799416at2"/>
<evidence type="ECO:0000313" key="2">
    <source>
        <dbReference type="Proteomes" id="UP000240357"/>
    </source>
</evidence>
<name>A0A2T2YMA9_9BACT</name>
<protein>
    <recommendedName>
        <fullName evidence="3">DUF3703 domain-containing protein</fullName>
    </recommendedName>
</protein>
<reference evidence="1 2" key="1">
    <citation type="submission" date="2018-03" db="EMBL/GenBank/DDBJ databases">
        <title>Adhaeribacter sp. HMF7605 Genome sequencing and assembly.</title>
        <authorList>
            <person name="Kang H."/>
            <person name="Kang J."/>
            <person name="Cha I."/>
            <person name="Kim H."/>
            <person name="Joh K."/>
        </authorList>
    </citation>
    <scope>NUCLEOTIDE SEQUENCE [LARGE SCALE GENOMIC DNA]</scope>
    <source>
        <strain evidence="1 2">HMF7605</strain>
    </source>
</reference>
<proteinExistence type="predicted"/>
<dbReference type="AlphaFoldDB" id="A0A2T2YMA9"/>
<accession>A0A2T2YMA9</accession>
<dbReference type="Pfam" id="PF12487">
    <property type="entry name" value="DUF3703"/>
    <property type="match status" value="1"/>
</dbReference>